<name>A0A1E8CKZ2_9GAMM</name>
<dbReference type="GO" id="GO:0016747">
    <property type="term" value="F:acyltransferase activity, transferring groups other than amino-acyl groups"/>
    <property type="evidence" value="ECO:0007669"/>
    <property type="project" value="InterPro"/>
</dbReference>
<dbReference type="Pfam" id="PF13673">
    <property type="entry name" value="Acetyltransf_10"/>
    <property type="match status" value="1"/>
</dbReference>
<dbReference type="EMBL" id="MASR01000001">
    <property type="protein sequence ID" value="OFE13073.1"/>
    <property type="molecule type" value="Genomic_DNA"/>
</dbReference>
<dbReference type="RefSeq" id="WP_070116684.1">
    <property type="nucleotide sequence ID" value="NZ_MASR01000001.1"/>
</dbReference>
<keyword evidence="5" id="KW-1185">Reference proteome</keyword>
<evidence type="ECO:0000256" key="2">
    <source>
        <dbReference type="ARBA" id="ARBA00023315"/>
    </source>
</evidence>
<dbReference type="InterPro" id="IPR050832">
    <property type="entry name" value="Bact_Acetyltransf"/>
</dbReference>
<evidence type="ECO:0000256" key="1">
    <source>
        <dbReference type="ARBA" id="ARBA00022679"/>
    </source>
</evidence>
<dbReference type="STRING" id="1524254.PHACT_07910"/>
<feature type="domain" description="N-acetyltransferase" evidence="3">
    <location>
        <begin position="1"/>
        <end position="144"/>
    </location>
</feature>
<evidence type="ECO:0000313" key="4">
    <source>
        <dbReference type="EMBL" id="OFE13073.1"/>
    </source>
</evidence>
<proteinExistence type="predicted"/>
<dbReference type="CDD" id="cd04301">
    <property type="entry name" value="NAT_SF"/>
    <property type="match status" value="1"/>
</dbReference>
<dbReference type="AlphaFoldDB" id="A0A1E8CKZ2"/>
<dbReference type="Gene3D" id="3.40.630.30">
    <property type="match status" value="1"/>
</dbReference>
<dbReference type="SUPFAM" id="SSF55729">
    <property type="entry name" value="Acyl-CoA N-acyltransferases (Nat)"/>
    <property type="match status" value="1"/>
</dbReference>
<organism evidence="4 5">
    <name type="scientific">Pseudohongiella acticola</name>
    <dbReference type="NCBI Taxonomy" id="1524254"/>
    <lineage>
        <taxon>Bacteria</taxon>
        <taxon>Pseudomonadati</taxon>
        <taxon>Pseudomonadota</taxon>
        <taxon>Gammaproteobacteria</taxon>
        <taxon>Pseudomonadales</taxon>
        <taxon>Pseudohongiellaceae</taxon>
        <taxon>Pseudohongiella</taxon>
    </lineage>
</organism>
<dbReference type="PANTHER" id="PTHR43877">
    <property type="entry name" value="AMINOALKYLPHOSPHONATE N-ACETYLTRANSFERASE-RELATED-RELATED"/>
    <property type="match status" value="1"/>
</dbReference>
<dbReference type="Proteomes" id="UP000175669">
    <property type="component" value="Unassembled WGS sequence"/>
</dbReference>
<accession>A0A1E8CKZ2</accession>
<dbReference type="PANTHER" id="PTHR43877:SF2">
    <property type="entry name" value="AMINOALKYLPHOSPHONATE N-ACETYLTRANSFERASE-RELATED"/>
    <property type="match status" value="1"/>
</dbReference>
<dbReference type="InterPro" id="IPR000182">
    <property type="entry name" value="GNAT_dom"/>
</dbReference>
<sequence>MTLIEMAFASEAYERCWLLRQAVLRTPLGLTLDIRERTAEVGHRHFALITESNDLAACISVVPMTEGHAKLRQMAVNENMQGAGLGRELITRVESLLARQGICHLHMHARDTAIGFYTRLGYQVEGDPFVEVTIPHVKMTKTLPTQLSG</sequence>
<comment type="caution">
    <text evidence="4">The sequence shown here is derived from an EMBL/GenBank/DDBJ whole genome shotgun (WGS) entry which is preliminary data.</text>
</comment>
<reference evidence="5" key="1">
    <citation type="submission" date="2016-07" db="EMBL/GenBank/DDBJ databases">
        <authorList>
            <person name="Florea S."/>
            <person name="Webb J.S."/>
            <person name="Jaromczyk J."/>
            <person name="Schardl C.L."/>
        </authorList>
    </citation>
    <scope>NUCLEOTIDE SEQUENCE [LARGE SCALE GENOMIC DNA]</scope>
    <source>
        <strain evidence="5">KCTC 42131</strain>
    </source>
</reference>
<dbReference type="OrthoDB" id="9796171at2"/>
<keyword evidence="2" id="KW-0012">Acyltransferase</keyword>
<dbReference type="InterPro" id="IPR016181">
    <property type="entry name" value="Acyl_CoA_acyltransferase"/>
</dbReference>
<protein>
    <recommendedName>
        <fullName evidence="3">N-acetyltransferase domain-containing protein</fullName>
    </recommendedName>
</protein>
<keyword evidence="1" id="KW-0808">Transferase</keyword>
<gene>
    <name evidence="4" type="ORF">PHACT_07910</name>
</gene>
<evidence type="ECO:0000259" key="3">
    <source>
        <dbReference type="PROSITE" id="PS51186"/>
    </source>
</evidence>
<dbReference type="PROSITE" id="PS51186">
    <property type="entry name" value="GNAT"/>
    <property type="match status" value="1"/>
</dbReference>
<evidence type="ECO:0000313" key="5">
    <source>
        <dbReference type="Proteomes" id="UP000175669"/>
    </source>
</evidence>